<dbReference type="Pfam" id="PF17917">
    <property type="entry name" value="RT_RNaseH"/>
    <property type="match status" value="1"/>
</dbReference>
<organism evidence="9 10">
    <name type="scientific">Rotaria sordida</name>
    <dbReference type="NCBI Taxonomy" id="392033"/>
    <lineage>
        <taxon>Eukaryota</taxon>
        <taxon>Metazoa</taxon>
        <taxon>Spiralia</taxon>
        <taxon>Gnathifera</taxon>
        <taxon>Rotifera</taxon>
        <taxon>Eurotatoria</taxon>
        <taxon>Bdelloidea</taxon>
        <taxon>Philodinida</taxon>
        <taxon>Philodinidae</taxon>
        <taxon>Rotaria</taxon>
    </lineage>
</organism>
<dbReference type="GO" id="GO:0003964">
    <property type="term" value="F:RNA-directed DNA polymerase activity"/>
    <property type="evidence" value="ECO:0007669"/>
    <property type="project" value="UniProtKB-KW"/>
</dbReference>
<accession>A0A820H029</accession>
<feature type="signal peptide" evidence="7">
    <location>
        <begin position="1"/>
        <end position="20"/>
    </location>
</feature>
<feature type="domain" description="Reverse transcriptase RNase H-like" evidence="8">
    <location>
        <begin position="3"/>
        <end position="51"/>
    </location>
</feature>
<keyword evidence="4" id="KW-0255">Endonuclease</keyword>
<gene>
    <name evidence="9" type="ORF">FNK824_LOCUS40125</name>
</gene>
<dbReference type="GO" id="GO:0004519">
    <property type="term" value="F:endonuclease activity"/>
    <property type="evidence" value="ECO:0007669"/>
    <property type="project" value="UniProtKB-KW"/>
</dbReference>
<evidence type="ECO:0000313" key="10">
    <source>
        <dbReference type="Proteomes" id="UP000663874"/>
    </source>
</evidence>
<keyword evidence="1" id="KW-0808">Transferase</keyword>
<keyword evidence="3" id="KW-0540">Nuclease</keyword>
<evidence type="ECO:0000259" key="8">
    <source>
        <dbReference type="Pfam" id="PF17917"/>
    </source>
</evidence>
<dbReference type="GO" id="GO:0016787">
    <property type="term" value="F:hydrolase activity"/>
    <property type="evidence" value="ECO:0007669"/>
    <property type="project" value="UniProtKB-KW"/>
</dbReference>
<dbReference type="EMBL" id="CAJOBE010029913">
    <property type="protein sequence ID" value="CAF4287170.1"/>
    <property type="molecule type" value="Genomic_DNA"/>
</dbReference>
<dbReference type="Proteomes" id="UP000663874">
    <property type="component" value="Unassembled WGS sequence"/>
</dbReference>
<keyword evidence="6" id="KW-0695">RNA-directed DNA polymerase</keyword>
<sequence>LNFNLAFIVIINASMIAVDGVLMQNDDDDERPIAYESCQLNDLESRYPVHK</sequence>
<proteinExistence type="predicted"/>
<dbReference type="AlphaFoldDB" id="A0A820H029"/>
<evidence type="ECO:0000256" key="2">
    <source>
        <dbReference type="ARBA" id="ARBA00022695"/>
    </source>
</evidence>
<dbReference type="Gene3D" id="3.10.20.370">
    <property type="match status" value="1"/>
</dbReference>
<evidence type="ECO:0000256" key="5">
    <source>
        <dbReference type="ARBA" id="ARBA00022801"/>
    </source>
</evidence>
<comment type="caution">
    <text evidence="9">The sequence shown here is derived from an EMBL/GenBank/DDBJ whole genome shotgun (WGS) entry which is preliminary data.</text>
</comment>
<dbReference type="SUPFAM" id="SSF56672">
    <property type="entry name" value="DNA/RNA polymerases"/>
    <property type="match status" value="1"/>
</dbReference>
<name>A0A820H029_9BILA</name>
<evidence type="ECO:0000256" key="4">
    <source>
        <dbReference type="ARBA" id="ARBA00022759"/>
    </source>
</evidence>
<evidence type="ECO:0000256" key="6">
    <source>
        <dbReference type="ARBA" id="ARBA00022918"/>
    </source>
</evidence>
<protein>
    <recommendedName>
        <fullName evidence="8">Reverse transcriptase RNase H-like domain-containing protein</fullName>
    </recommendedName>
</protein>
<evidence type="ECO:0000313" key="9">
    <source>
        <dbReference type="EMBL" id="CAF4287170.1"/>
    </source>
</evidence>
<feature type="non-terminal residue" evidence="9">
    <location>
        <position position="1"/>
    </location>
</feature>
<evidence type="ECO:0000256" key="7">
    <source>
        <dbReference type="SAM" id="SignalP"/>
    </source>
</evidence>
<dbReference type="InterPro" id="IPR043502">
    <property type="entry name" value="DNA/RNA_pol_sf"/>
</dbReference>
<evidence type="ECO:0000256" key="3">
    <source>
        <dbReference type="ARBA" id="ARBA00022722"/>
    </source>
</evidence>
<keyword evidence="7" id="KW-0732">Signal</keyword>
<reference evidence="9" key="1">
    <citation type="submission" date="2021-02" db="EMBL/GenBank/DDBJ databases">
        <authorList>
            <person name="Nowell W R."/>
        </authorList>
    </citation>
    <scope>NUCLEOTIDE SEQUENCE</scope>
</reference>
<feature type="chain" id="PRO_5032339512" description="Reverse transcriptase RNase H-like domain-containing protein" evidence="7">
    <location>
        <begin position="21"/>
        <end position="51"/>
    </location>
</feature>
<dbReference type="InterPro" id="IPR041373">
    <property type="entry name" value="RT_RNaseH"/>
</dbReference>
<evidence type="ECO:0000256" key="1">
    <source>
        <dbReference type="ARBA" id="ARBA00022679"/>
    </source>
</evidence>
<keyword evidence="2" id="KW-0548">Nucleotidyltransferase</keyword>
<keyword evidence="5" id="KW-0378">Hydrolase</keyword>